<dbReference type="Gene3D" id="2.120.10.70">
    <property type="entry name" value="Fucose-specific lectin"/>
    <property type="match status" value="1"/>
</dbReference>
<dbReference type="EMBL" id="CP010310">
    <property type="protein sequence ID" value="AJC19623.1"/>
    <property type="molecule type" value="Genomic_DNA"/>
</dbReference>
<feature type="region of interest" description="Disordered" evidence="1">
    <location>
        <begin position="1"/>
        <end position="22"/>
    </location>
</feature>
<evidence type="ECO:0000313" key="3">
    <source>
        <dbReference type="EMBL" id="SUA92276.1"/>
    </source>
</evidence>
<feature type="compositionally biased region" description="Basic and acidic residues" evidence="1">
    <location>
        <begin position="1"/>
        <end position="19"/>
    </location>
</feature>
<accession>A0AAJ4ZFE1</accession>
<dbReference type="CDD" id="cd15482">
    <property type="entry name" value="Sialidase_non-viral"/>
    <property type="match status" value="1"/>
</dbReference>
<gene>
    <name evidence="3" type="ORF">NCTC13159_03800</name>
    <name evidence="2" type="ORF">RO07_02435</name>
</gene>
<proteinExistence type="predicted"/>
<dbReference type="AlphaFoldDB" id="A0AAJ4ZFE1"/>
<evidence type="ECO:0000313" key="5">
    <source>
        <dbReference type="Proteomes" id="UP000254589"/>
    </source>
</evidence>
<keyword evidence="4" id="KW-1185">Reference proteome</keyword>
<dbReference type="EMBL" id="UGSJ01000001">
    <property type="protein sequence ID" value="SUA92276.1"/>
    <property type="molecule type" value="Genomic_DNA"/>
</dbReference>
<reference evidence="3 5" key="3">
    <citation type="submission" date="2018-06" db="EMBL/GenBank/DDBJ databases">
        <authorList>
            <consortium name="Pathogen Informatics"/>
            <person name="Doyle S."/>
        </authorList>
    </citation>
    <scope>NUCLEOTIDE SEQUENCE [LARGE SCALE GENOMIC DNA]</scope>
    <source>
        <strain evidence="3 5">NCTC13159</strain>
    </source>
</reference>
<evidence type="ECO:0000256" key="1">
    <source>
        <dbReference type="SAM" id="MobiDB-lite"/>
    </source>
</evidence>
<evidence type="ECO:0000313" key="4">
    <source>
        <dbReference type="Proteomes" id="UP000035086"/>
    </source>
</evidence>
<name>A0AAJ4ZFE1_PANPU</name>
<dbReference type="KEGG" id="ppul:RO07_02435"/>
<organism evidence="3 5">
    <name type="scientific">Pandoraea pulmonicola</name>
    <dbReference type="NCBI Taxonomy" id="93221"/>
    <lineage>
        <taxon>Bacteria</taxon>
        <taxon>Pseudomonadati</taxon>
        <taxon>Pseudomonadota</taxon>
        <taxon>Betaproteobacteria</taxon>
        <taxon>Burkholderiales</taxon>
        <taxon>Burkholderiaceae</taxon>
        <taxon>Pandoraea</taxon>
    </lineage>
</organism>
<dbReference type="RefSeq" id="WP_039404925.1">
    <property type="nucleotide sequence ID" value="NZ_CP010310.2"/>
</dbReference>
<reference evidence="4" key="1">
    <citation type="submission" date="2014-12" db="EMBL/GenBank/DDBJ databases">
        <title>Complete Genome Sequencing of Pandoraea pulmonicola DSM 16583.</title>
        <authorList>
            <person name="Chan K.-G."/>
        </authorList>
    </citation>
    <scope>NUCLEOTIDE SEQUENCE [LARGE SCALE GENOMIC DNA]</scope>
    <source>
        <strain evidence="4">DSM 16583</strain>
    </source>
</reference>
<dbReference type="Proteomes" id="UP000035086">
    <property type="component" value="Chromosome"/>
</dbReference>
<evidence type="ECO:0000313" key="2">
    <source>
        <dbReference type="EMBL" id="AJC19623.1"/>
    </source>
</evidence>
<dbReference type="SUPFAM" id="SSF89372">
    <property type="entry name" value="Fucose-specific lectin"/>
    <property type="match status" value="2"/>
</dbReference>
<reference evidence="2" key="2">
    <citation type="submission" date="2016-11" db="EMBL/GenBank/DDBJ databases">
        <title>Complete Genome Sequencing of Pandoraea pulmonicola DSM 16583.</title>
        <authorList>
            <person name="Chan K.-G."/>
        </authorList>
    </citation>
    <scope>NUCLEOTIDE SEQUENCE</scope>
    <source>
        <strain evidence="2">DSM 16583</strain>
    </source>
</reference>
<dbReference type="Proteomes" id="UP000254589">
    <property type="component" value="Unassembled WGS sequence"/>
</dbReference>
<sequence>MSEKKKSVDGDNETIHPHTLDQVPNVTTGYPPAAAFYEGKIYLAYVPKGDQFSGQIWTTNFDGTNWSQPVQLSFPSNAFNPALVVWQGLLLCAADCGGQAWYMTFDGNIWWAPGQVIPNSPSFSSNPALAANSTTLYVAYLTDEGGDVSYQTFDGTNWSQPAPTHVVTTAGGVGLAADPYGNVYLAYQSVDSQLIPNGQIWYTTLNGKNWSAPAQIPNAPIFSEPALAFYNETLYCLHLRFPGNNGSKLWYLGYVAGVWSGDTPVSTSTASYQSPAIAPVLANFANRGPGLYFFITTTGDHVSYFYQ</sequence>
<protein>
    <submittedName>
        <fullName evidence="3">Uncharacterized protein</fullName>
    </submittedName>
</protein>